<accession>A0A927D6A5</accession>
<keyword evidence="1" id="KW-0812">Transmembrane</keyword>
<keyword evidence="1" id="KW-1133">Transmembrane helix</keyword>
<name>A0A927D6A5_9RHOB</name>
<gene>
    <name evidence="2" type="ORF">H9Q16_13835</name>
</gene>
<dbReference type="PANTHER" id="PTHR41795">
    <property type="entry name" value="EXOPOLYSACCHARIDE SYNTHESIS PROTEIN"/>
    <property type="match status" value="1"/>
</dbReference>
<dbReference type="AlphaFoldDB" id="A0A927D6A5"/>
<evidence type="ECO:0000313" key="2">
    <source>
        <dbReference type="EMBL" id="MBD3665008.1"/>
    </source>
</evidence>
<dbReference type="Proteomes" id="UP000635142">
    <property type="component" value="Unassembled WGS sequence"/>
</dbReference>
<feature type="transmembrane region" description="Helical" evidence="1">
    <location>
        <begin position="129"/>
        <end position="146"/>
    </location>
</feature>
<dbReference type="EMBL" id="JACTAG010000002">
    <property type="protein sequence ID" value="MBD3665008.1"/>
    <property type="molecule type" value="Genomic_DNA"/>
</dbReference>
<feature type="transmembrane region" description="Helical" evidence="1">
    <location>
        <begin position="152"/>
        <end position="169"/>
    </location>
</feature>
<feature type="transmembrane region" description="Helical" evidence="1">
    <location>
        <begin position="43"/>
        <end position="72"/>
    </location>
</feature>
<proteinExistence type="predicted"/>
<reference evidence="2" key="1">
    <citation type="submission" date="2020-08" db="EMBL/GenBank/DDBJ databases">
        <title>Sulfitobacter aestuariivivens sp. nov., isolated from a tidal flat.</title>
        <authorList>
            <person name="Park S."/>
            <person name="Yoon J.-H."/>
        </authorList>
    </citation>
    <scope>NUCLEOTIDE SEQUENCE</scope>
    <source>
        <strain evidence="2">TSTF-M16</strain>
    </source>
</reference>
<evidence type="ECO:0000313" key="3">
    <source>
        <dbReference type="Proteomes" id="UP000635142"/>
    </source>
</evidence>
<organism evidence="2 3">
    <name type="scientific">Sulfitobacter aestuariivivens</name>
    <dbReference type="NCBI Taxonomy" id="2766981"/>
    <lineage>
        <taxon>Bacteria</taxon>
        <taxon>Pseudomonadati</taxon>
        <taxon>Pseudomonadota</taxon>
        <taxon>Alphaproteobacteria</taxon>
        <taxon>Rhodobacterales</taxon>
        <taxon>Roseobacteraceae</taxon>
        <taxon>Sulfitobacter</taxon>
    </lineage>
</organism>
<dbReference type="RefSeq" id="WP_191076011.1">
    <property type="nucleotide sequence ID" value="NZ_JACTAG010000002.1"/>
</dbReference>
<dbReference type="PIRSF" id="PIRSF033239">
    <property type="entry name" value="ExoD"/>
    <property type="match status" value="1"/>
</dbReference>
<sequence>MPQDNSAQTLNHLLDGMDAAADGDVVSVEDVVEEFGDRSITPFILLVSVLMITPLSGIPGMPTISAAIIVLLSAQALLGRRRVWLPQVLLQRSMSARRLRWAVSWLRRPSTFFDRHAHKRLQILVKGPGRYLTLLMCALIPLGWPLLELVPLVTTFGASIVGLFAFGLFTRDGLYVLVGYMMICFLILIGASVWG</sequence>
<keyword evidence="3" id="KW-1185">Reference proteome</keyword>
<feature type="transmembrane region" description="Helical" evidence="1">
    <location>
        <begin position="174"/>
        <end position="194"/>
    </location>
</feature>
<keyword evidence="1" id="KW-0472">Membrane</keyword>
<dbReference type="InterPro" id="IPR010331">
    <property type="entry name" value="ExoD"/>
</dbReference>
<comment type="caution">
    <text evidence="2">The sequence shown here is derived from an EMBL/GenBank/DDBJ whole genome shotgun (WGS) entry which is preliminary data.</text>
</comment>
<evidence type="ECO:0000256" key="1">
    <source>
        <dbReference type="SAM" id="Phobius"/>
    </source>
</evidence>
<dbReference type="Pfam" id="PF06055">
    <property type="entry name" value="ExoD"/>
    <property type="match status" value="1"/>
</dbReference>
<protein>
    <submittedName>
        <fullName evidence="2">Exopolysaccharide biosynthesis protein</fullName>
    </submittedName>
</protein>
<dbReference type="PANTHER" id="PTHR41795:SF1">
    <property type="entry name" value="EXOPOLYSACCHARIDE SYNTHESIS PROTEIN"/>
    <property type="match status" value="1"/>
</dbReference>